<dbReference type="AlphaFoldDB" id="A0A9P4GRQ9"/>
<comment type="caution">
    <text evidence="1">The sequence shown here is derived from an EMBL/GenBank/DDBJ whole genome shotgun (WGS) entry which is preliminary data.</text>
</comment>
<proteinExistence type="predicted"/>
<organism evidence="1 2">
    <name type="scientific">Cucurbitaria berberidis CBS 394.84</name>
    <dbReference type="NCBI Taxonomy" id="1168544"/>
    <lineage>
        <taxon>Eukaryota</taxon>
        <taxon>Fungi</taxon>
        <taxon>Dikarya</taxon>
        <taxon>Ascomycota</taxon>
        <taxon>Pezizomycotina</taxon>
        <taxon>Dothideomycetes</taxon>
        <taxon>Pleosporomycetidae</taxon>
        <taxon>Pleosporales</taxon>
        <taxon>Pleosporineae</taxon>
        <taxon>Cucurbitariaceae</taxon>
        <taxon>Cucurbitaria</taxon>
    </lineage>
</organism>
<dbReference type="GeneID" id="63848736"/>
<dbReference type="Proteomes" id="UP000800039">
    <property type="component" value="Unassembled WGS sequence"/>
</dbReference>
<reference evidence="1" key="1">
    <citation type="submission" date="2020-01" db="EMBL/GenBank/DDBJ databases">
        <authorList>
            <consortium name="DOE Joint Genome Institute"/>
            <person name="Haridas S."/>
            <person name="Albert R."/>
            <person name="Binder M."/>
            <person name="Bloem J."/>
            <person name="Labutti K."/>
            <person name="Salamov A."/>
            <person name="Andreopoulos B."/>
            <person name="Baker S.E."/>
            <person name="Barry K."/>
            <person name="Bills G."/>
            <person name="Bluhm B.H."/>
            <person name="Cannon C."/>
            <person name="Castanera R."/>
            <person name="Culley D.E."/>
            <person name="Daum C."/>
            <person name="Ezra D."/>
            <person name="Gonzalez J.B."/>
            <person name="Henrissat B."/>
            <person name="Kuo A."/>
            <person name="Liang C."/>
            <person name="Lipzen A."/>
            <person name="Lutzoni F."/>
            <person name="Magnuson J."/>
            <person name="Mondo S."/>
            <person name="Nolan M."/>
            <person name="Ohm R."/>
            <person name="Pangilinan J."/>
            <person name="Park H.-J."/>
            <person name="Ramirez L."/>
            <person name="Alfaro M."/>
            <person name="Sun H."/>
            <person name="Tritt A."/>
            <person name="Yoshinaga Y."/>
            <person name="Zwiers L.-H."/>
            <person name="Turgeon B.G."/>
            <person name="Goodwin S.B."/>
            <person name="Spatafora J.W."/>
            <person name="Crous P.W."/>
            <person name="Grigoriev I.V."/>
        </authorList>
    </citation>
    <scope>NUCLEOTIDE SEQUENCE</scope>
    <source>
        <strain evidence="1">CBS 394.84</strain>
    </source>
</reference>
<evidence type="ECO:0000313" key="2">
    <source>
        <dbReference type="Proteomes" id="UP000800039"/>
    </source>
</evidence>
<dbReference type="EMBL" id="ML976614">
    <property type="protein sequence ID" value="KAF1850074.1"/>
    <property type="molecule type" value="Genomic_DNA"/>
</dbReference>
<protein>
    <submittedName>
        <fullName evidence="1">Uncharacterized protein</fullName>
    </submittedName>
</protein>
<dbReference type="RefSeq" id="XP_040792637.1">
    <property type="nucleotide sequence ID" value="XM_040931484.1"/>
</dbReference>
<sequence length="125" mass="14094">MFSSTNTTTAATAAALTKVAAMPIDIVRTTRKLIASVNPFTLSFAQAAHVKLKADSMAMVLFCIAKQLCAYVEGWRKGWRKRKRDRNVMETEKKHKEIKMKKLKGRKKGGHTRIVAKGRYTLILQ</sequence>
<accession>A0A9P4GRQ9</accession>
<evidence type="ECO:0000313" key="1">
    <source>
        <dbReference type="EMBL" id="KAF1850074.1"/>
    </source>
</evidence>
<gene>
    <name evidence="1" type="ORF">K460DRAFT_350180</name>
</gene>
<name>A0A9P4GRQ9_9PLEO</name>
<keyword evidence="2" id="KW-1185">Reference proteome</keyword>